<evidence type="ECO:0000256" key="3">
    <source>
        <dbReference type="ARBA" id="ARBA00013229"/>
    </source>
</evidence>
<evidence type="ECO:0000256" key="5">
    <source>
        <dbReference type="ARBA" id="ARBA00023085"/>
    </source>
</evidence>
<dbReference type="EMBL" id="JAJJMA010008224">
    <property type="protein sequence ID" value="MCL7022115.1"/>
    <property type="molecule type" value="Genomic_DNA"/>
</dbReference>
<evidence type="ECO:0000313" key="7">
    <source>
        <dbReference type="EMBL" id="MCL7022115.1"/>
    </source>
</evidence>
<dbReference type="PANTHER" id="PTHR31321:SF126">
    <property type="entry name" value="PECTINESTERASE"/>
    <property type="match status" value="1"/>
</dbReference>
<dbReference type="SUPFAM" id="SSF51126">
    <property type="entry name" value="Pectin lyase-like"/>
    <property type="match status" value="1"/>
</dbReference>
<dbReference type="Proteomes" id="UP001177140">
    <property type="component" value="Unassembled WGS sequence"/>
</dbReference>
<dbReference type="InterPro" id="IPR012334">
    <property type="entry name" value="Pectin_lyas_fold"/>
</dbReference>
<dbReference type="InterPro" id="IPR000070">
    <property type="entry name" value="Pectinesterase_cat"/>
</dbReference>
<evidence type="ECO:0000256" key="1">
    <source>
        <dbReference type="ARBA" id="ARBA00005184"/>
    </source>
</evidence>
<dbReference type="PANTHER" id="PTHR31321">
    <property type="entry name" value="ACYL-COA THIOESTER HYDROLASE YBHC-RELATED"/>
    <property type="match status" value="1"/>
</dbReference>
<evidence type="ECO:0000313" key="8">
    <source>
        <dbReference type="Proteomes" id="UP001177140"/>
    </source>
</evidence>
<dbReference type="Pfam" id="PF01095">
    <property type="entry name" value="Pectinesterase"/>
    <property type="match status" value="1"/>
</dbReference>
<dbReference type="InterPro" id="IPR011050">
    <property type="entry name" value="Pectin_lyase_fold/virulence"/>
</dbReference>
<comment type="caution">
    <text evidence="7">The sequence shown here is derived from an EMBL/GenBank/DDBJ whole genome shotgun (WGS) entry which is preliminary data.</text>
</comment>
<comment type="pathway">
    <text evidence="1">Glycan metabolism; pectin degradation; 2-dehydro-3-deoxy-D-gluconate from pectin: step 1/5.</text>
</comment>
<organism evidence="7 8">
    <name type="scientific">Papaver nudicaule</name>
    <name type="common">Iceland poppy</name>
    <dbReference type="NCBI Taxonomy" id="74823"/>
    <lineage>
        <taxon>Eukaryota</taxon>
        <taxon>Viridiplantae</taxon>
        <taxon>Streptophyta</taxon>
        <taxon>Embryophyta</taxon>
        <taxon>Tracheophyta</taxon>
        <taxon>Spermatophyta</taxon>
        <taxon>Magnoliopsida</taxon>
        <taxon>Ranunculales</taxon>
        <taxon>Papaveraceae</taxon>
        <taxon>Papaveroideae</taxon>
        <taxon>Papaver</taxon>
    </lineage>
</organism>
<dbReference type="GO" id="GO:0042545">
    <property type="term" value="P:cell wall modification"/>
    <property type="evidence" value="ECO:0007669"/>
    <property type="project" value="InterPro"/>
</dbReference>
<evidence type="ECO:0000259" key="6">
    <source>
        <dbReference type="Pfam" id="PF01095"/>
    </source>
</evidence>
<name>A0AA41UTN9_PAPNU</name>
<feature type="domain" description="Pectinesterase catalytic" evidence="6">
    <location>
        <begin position="83"/>
        <end position="349"/>
    </location>
</feature>
<accession>A0AA41UTN9</accession>
<dbReference type="AlphaFoldDB" id="A0AA41UTN9"/>
<evidence type="ECO:0000256" key="2">
    <source>
        <dbReference type="ARBA" id="ARBA00008891"/>
    </source>
</evidence>
<proteinExistence type="inferred from homology"/>
<evidence type="ECO:0000256" key="4">
    <source>
        <dbReference type="ARBA" id="ARBA00022801"/>
    </source>
</evidence>
<keyword evidence="8" id="KW-1185">Reference proteome</keyword>
<sequence>MRNCIVPATCVNTIFLGLLALQLNVLLHVVPVLSFSIAPIPSDPASLRNWAHANLVSVRNRRGDVSNLDPALVTAEHNVVIIKVRKDGSGQFRTVTDAVKSIPKANTKRTIIWIGPGIYKEKITIERDQPFVTFYGDANDMPTLTFDGTANQYGTVFSGSVIVYSEYFMAVNIIFENTAPMPTMGTKDGQAVALTISADKAAFYNCRFKGFQDTLCDLHGNHFFKDCYIEGMADFIFGDGKSVYLNTEIFANWNRGGVITAHGKTSASDNTGFAFVHGKISGVTTGLTYLGRLWRDWGKVVFLYFDMGACVHPEGWSDKGNKTNRGPGSNLSGRVKYAKKLTDAEARTYLDLNNINATAWLLPPPHLK</sequence>
<dbReference type="EC" id="3.1.1.11" evidence="3"/>
<dbReference type="GO" id="GO:0045490">
    <property type="term" value="P:pectin catabolic process"/>
    <property type="evidence" value="ECO:0007669"/>
    <property type="project" value="TreeGrafter"/>
</dbReference>
<keyword evidence="5" id="KW-0063">Aspartyl esterase</keyword>
<reference evidence="7" key="1">
    <citation type="submission" date="2022-03" db="EMBL/GenBank/DDBJ databases">
        <title>A functionally conserved STORR gene fusion in Papaver species that diverged 16.8 million years ago.</title>
        <authorList>
            <person name="Catania T."/>
        </authorList>
    </citation>
    <scope>NUCLEOTIDE SEQUENCE</scope>
    <source>
        <strain evidence="7">S-191538</strain>
    </source>
</reference>
<protein>
    <recommendedName>
        <fullName evidence="3">pectinesterase</fullName>
        <ecNumber evidence="3">3.1.1.11</ecNumber>
    </recommendedName>
</protein>
<dbReference type="GO" id="GO:0030599">
    <property type="term" value="F:pectinesterase activity"/>
    <property type="evidence" value="ECO:0007669"/>
    <property type="project" value="UniProtKB-EC"/>
</dbReference>
<gene>
    <name evidence="7" type="ORF">MKW94_020888</name>
</gene>
<keyword evidence="4" id="KW-0378">Hydrolase</keyword>
<comment type="similarity">
    <text evidence="2">Belongs to the pectinesterase family.</text>
</comment>
<dbReference type="Gene3D" id="2.160.20.10">
    <property type="entry name" value="Single-stranded right-handed beta-helix, Pectin lyase-like"/>
    <property type="match status" value="1"/>
</dbReference>